<evidence type="ECO:0000256" key="1">
    <source>
        <dbReference type="SAM" id="MobiDB-lite"/>
    </source>
</evidence>
<dbReference type="EMBL" id="JABSTR010000005">
    <property type="protein sequence ID" value="KAH9369885.1"/>
    <property type="molecule type" value="Genomic_DNA"/>
</dbReference>
<dbReference type="AlphaFoldDB" id="A0A9J6G3R6"/>
<reference evidence="2 3" key="1">
    <citation type="journal article" date="2020" name="Cell">
        <title>Large-Scale Comparative Analyses of Tick Genomes Elucidate Their Genetic Diversity and Vector Capacities.</title>
        <authorList>
            <consortium name="Tick Genome and Microbiome Consortium (TIGMIC)"/>
            <person name="Jia N."/>
            <person name="Wang J."/>
            <person name="Shi W."/>
            <person name="Du L."/>
            <person name="Sun Y."/>
            <person name="Zhan W."/>
            <person name="Jiang J.F."/>
            <person name="Wang Q."/>
            <person name="Zhang B."/>
            <person name="Ji P."/>
            <person name="Bell-Sakyi L."/>
            <person name="Cui X.M."/>
            <person name="Yuan T.T."/>
            <person name="Jiang B.G."/>
            <person name="Yang W.F."/>
            <person name="Lam T.T."/>
            <person name="Chang Q.C."/>
            <person name="Ding S.J."/>
            <person name="Wang X.J."/>
            <person name="Zhu J.G."/>
            <person name="Ruan X.D."/>
            <person name="Zhao L."/>
            <person name="Wei J.T."/>
            <person name="Ye R.Z."/>
            <person name="Que T.C."/>
            <person name="Du C.H."/>
            <person name="Zhou Y.H."/>
            <person name="Cheng J.X."/>
            <person name="Dai P.F."/>
            <person name="Guo W.B."/>
            <person name="Han X.H."/>
            <person name="Huang E.J."/>
            <person name="Li L.F."/>
            <person name="Wei W."/>
            <person name="Gao Y.C."/>
            <person name="Liu J.Z."/>
            <person name="Shao H.Z."/>
            <person name="Wang X."/>
            <person name="Wang C.C."/>
            <person name="Yang T.C."/>
            <person name="Huo Q.B."/>
            <person name="Li W."/>
            <person name="Chen H.Y."/>
            <person name="Chen S.E."/>
            <person name="Zhou L.G."/>
            <person name="Ni X.B."/>
            <person name="Tian J.H."/>
            <person name="Sheng Y."/>
            <person name="Liu T."/>
            <person name="Pan Y.S."/>
            <person name="Xia L.Y."/>
            <person name="Li J."/>
            <person name="Zhao F."/>
            <person name="Cao W.C."/>
        </authorList>
    </citation>
    <scope>NUCLEOTIDE SEQUENCE [LARGE SCALE GENOMIC DNA]</scope>
    <source>
        <strain evidence="2">HaeL-2018</strain>
    </source>
</reference>
<accession>A0A9J6G3R6</accession>
<feature type="region of interest" description="Disordered" evidence="1">
    <location>
        <begin position="85"/>
        <end position="106"/>
    </location>
</feature>
<evidence type="ECO:0000313" key="3">
    <source>
        <dbReference type="Proteomes" id="UP000821853"/>
    </source>
</evidence>
<protein>
    <submittedName>
        <fullName evidence="2">Uncharacterized protein</fullName>
    </submittedName>
</protein>
<dbReference type="OrthoDB" id="10606932at2759"/>
<organism evidence="2 3">
    <name type="scientific">Haemaphysalis longicornis</name>
    <name type="common">Bush tick</name>
    <dbReference type="NCBI Taxonomy" id="44386"/>
    <lineage>
        <taxon>Eukaryota</taxon>
        <taxon>Metazoa</taxon>
        <taxon>Ecdysozoa</taxon>
        <taxon>Arthropoda</taxon>
        <taxon>Chelicerata</taxon>
        <taxon>Arachnida</taxon>
        <taxon>Acari</taxon>
        <taxon>Parasitiformes</taxon>
        <taxon>Ixodida</taxon>
        <taxon>Ixodoidea</taxon>
        <taxon>Ixodidae</taxon>
        <taxon>Haemaphysalinae</taxon>
        <taxon>Haemaphysalis</taxon>
    </lineage>
</organism>
<dbReference type="VEuPathDB" id="VectorBase:HLOH_043079"/>
<proteinExistence type="predicted"/>
<keyword evidence="3" id="KW-1185">Reference proteome</keyword>
<gene>
    <name evidence="2" type="ORF">HPB48_013890</name>
</gene>
<evidence type="ECO:0000313" key="2">
    <source>
        <dbReference type="EMBL" id="KAH9369885.1"/>
    </source>
</evidence>
<name>A0A9J6G3R6_HAELO</name>
<sequence length="106" mass="11611">MSACPTEKVMTVCAQTQTVFERLSSGPVSVTRHEATQDDAGDKFRIMLNPDPNERFSVVRKERVFIRSGGSGQRVTWTSPILTSSEGKNRVPSCNAPASDLSYEAC</sequence>
<dbReference type="Proteomes" id="UP000821853">
    <property type="component" value="Chromosome 3"/>
</dbReference>
<comment type="caution">
    <text evidence="2">The sequence shown here is derived from an EMBL/GenBank/DDBJ whole genome shotgun (WGS) entry which is preliminary data.</text>
</comment>